<name>A0ABY7DRX0_MYAAR</name>
<evidence type="ECO:0000313" key="1">
    <source>
        <dbReference type="EMBL" id="WAR00135.1"/>
    </source>
</evidence>
<sequence>MKPERLMDKGVSFVSDLIGNKRQTLLQESNDANKTIGTVVKVLRECYAKKSLGKVCNLSEHKSYRQLKSPEEMRLALECDTIPGPFLKQRSEEWFEMRKTTKVTGSVAHIALGLESLNKQKVFIESVLSNVPHPEPTEQQQRAMNKWFQT</sequence>
<protein>
    <submittedName>
        <fullName evidence="1">Uncharacterized protein</fullName>
    </submittedName>
</protein>
<dbReference type="Proteomes" id="UP001164746">
    <property type="component" value="Chromosome 3"/>
</dbReference>
<dbReference type="EMBL" id="CP111014">
    <property type="protein sequence ID" value="WAR00135.1"/>
    <property type="molecule type" value="Genomic_DNA"/>
</dbReference>
<reference evidence="1" key="1">
    <citation type="submission" date="2022-11" db="EMBL/GenBank/DDBJ databases">
        <title>Centuries of genome instability and evolution in soft-shell clam transmissible cancer (bioRxiv).</title>
        <authorList>
            <person name="Hart S.F.M."/>
            <person name="Yonemitsu M.A."/>
            <person name="Giersch R.M."/>
            <person name="Beal B.F."/>
            <person name="Arriagada G."/>
            <person name="Davis B.W."/>
            <person name="Ostrander E.A."/>
            <person name="Goff S.P."/>
            <person name="Metzger M.J."/>
        </authorList>
    </citation>
    <scope>NUCLEOTIDE SEQUENCE</scope>
    <source>
        <strain evidence="1">MELC-2E11</strain>
        <tissue evidence="1">Siphon/mantle</tissue>
    </source>
</reference>
<evidence type="ECO:0000313" key="2">
    <source>
        <dbReference type="Proteomes" id="UP001164746"/>
    </source>
</evidence>
<gene>
    <name evidence="1" type="ORF">MAR_024507</name>
</gene>
<proteinExistence type="predicted"/>
<accession>A0ABY7DRX0</accession>
<keyword evidence="2" id="KW-1185">Reference proteome</keyword>
<organism evidence="1 2">
    <name type="scientific">Mya arenaria</name>
    <name type="common">Soft-shell clam</name>
    <dbReference type="NCBI Taxonomy" id="6604"/>
    <lineage>
        <taxon>Eukaryota</taxon>
        <taxon>Metazoa</taxon>
        <taxon>Spiralia</taxon>
        <taxon>Lophotrochozoa</taxon>
        <taxon>Mollusca</taxon>
        <taxon>Bivalvia</taxon>
        <taxon>Autobranchia</taxon>
        <taxon>Heteroconchia</taxon>
        <taxon>Euheterodonta</taxon>
        <taxon>Imparidentia</taxon>
        <taxon>Neoheterodontei</taxon>
        <taxon>Myida</taxon>
        <taxon>Myoidea</taxon>
        <taxon>Myidae</taxon>
        <taxon>Mya</taxon>
    </lineage>
</organism>